<gene>
    <name evidence="3" type="ORF">PHYSODRAFT_260815</name>
</gene>
<accession>G5A0G7</accession>
<dbReference type="SMR" id="G5A0G7"/>
<dbReference type="PANTHER" id="PTHR34002:SF9">
    <property type="entry name" value="XYLOGLUCAN-SPECIFIC ENDO-BETA-1,4-GLUCANASE A"/>
    <property type="match status" value="1"/>
</dbReference>
<dbReference type="KEGG" id="psoj:PHYSODRAFT_260815"/>
<dbReference type="PANTHER" id="PTHR34002">
    <property type="entry name" value="BLR1656 PROTEIN"/>
    <property type="match status" value="1"/>
</dbReference>
<dbReference type="RefSeq" id="XP_009534101.1">
    <property type="nucleotide sequence ID" value="XM_009535806.1"/>
</dbReference>
<dbReference type="Proteomes" id="UP000002640">
    <property type="component" value="Unassembled WGS sequence"/>
</dbReference>
<feature type="transmembrane region" description="Helical" evidence="2">
    <location>
        <begin position="94"/>
        <end position="116"/>
    </location>
</feature>
<dbReference type="InterPro" id="IPR013319">
    <property type="entry name" value="GH11/12"/>
</dbReference>
<dbReference type="InterPro" id="IPR002594">
    <property type="entry name" value="GH12"/>
</dbReference>
<dbReference type="GO" id="GO:0008810">
    <property type="term" value="F:cellulase activity"/>
    <property type="evidence" value="ECO:0007669"/>
    <property type="project" value="InterPro"/>
</dbReference>
<dbReference type="Gene3D" id="2.60.120.180">
    <property type="match status" value="1"/>
</dbReference>
<evidence type="ECO:0000313" key="3">
    <source>
        <dbReference type="EMBL" id="EGZ11356.1"/>
    </source>
</evidence>
<comment type="similarity">
    <text evidence="1">Belongs to the glycosyl hydrolase 12 (cellulase H) family.</text>
</comment>
<proteinExistence type="inferred from homology"/>
<keyword evidence="2" id="KW-0812">Transmembrane</keyword>
<dbReference type="EMBL" id="JH159158">
    <property type="protein sequence ID" value="EGZ11356.1"/>
    <property type="molecule type" value="Genomic_DNA"/>
</dbReference>
<dbReference type="InParanoid" id="G5A0G7"/>
<dbReference type="AlphaFoldDB" id="G5A0G7"/>
<keyword evidence="4" id="KW-1185">Reference proteome</keyword>
<reference evidence="3 4" key="1">
    <citation type="journal article" date="2006" name="Science">
        <title>Phytophthora genome sequences uncover evolutionary origins and mechanisms of pathogenesis.</title>
        <authorList>
            <person name="Tyler B.M."/>
            <person name="Tripathy S."/>
            <person name="Zhang X."/>
            <person name="Dehal P."/>
            <person name="Jiang R.H."/>
            <person name="Aerts A."/>
            <person name="Arredondo F.D."/>
            <person name="Baxter L."/>
            <person name="Bensasson D."/>
            <person name="Beynon J.L."/>
            <person name="Chapman J."/>
            <person name="Damasceno C.M."/>
            <person name="Dorrance A.E."/>
            <person name="Dou D."/>
            <person name="Dickerman A.W."/>
            <person name="Dubchak I.L."/>
            <person name="Garbelotto M."/>
            <person name="Gijzen M."/>
            <person name="Gordon S.G."/>
            <person name="Govers F."/>
            <person name="Grunwald N.J."/>
            <person name="Huang W."/>
            <person name="Ivors K.L."/>
            <person name="Jones R.W."/>
            <person name="Kamoun S."/>
            <person name="Krampis K."/>
            <person name="Lamour K.H."/>
            <person name="Lee M.K."/>
            <person name="McDonald W.H."/>
            <person name="Medina M."/>
            <person name="Meijer H.J."/>
            <person name="Nordberg E.K."/>
            <person name="Maclean D.J."/>
            <person name="Ospina-Giraldo M.D."/>
            <person name="Morris P.F."/>
            <person name="Phuntumart V."/>
            <person name="Putnam N.H."/>
            <person name="Rash S."/>
            <person name="Rose J.K."/>
            <person name="Sakihama Y."/>
            <person name="Salamov A.A."/>
            <person name="Savidor A."/>
            <person name="Scheuring C.F."/>
            <person name="Smith B.M."/>
            <person name="Sobral B.W."/>
            <person name="Terry A."/>
            <person name="Torto-Alalibo T.A."/>
            <person name="Win J."/>
            <person name="Xu Z."/>
            <person name="Zhang H."/>
            <person name="Grigoriev I.V."/>
            <person name="Rokhsar D.S."/>
            <person name="Boore J.L."/>
        </authorList>
    </citation>
    <scope>NUCLEOTIDE SEQUENCE [LARGE SCALE GENOMIC DNA]</scope>
    <source>
        <strain evidence="3 4">P6497</strain>
    </source>
</reference>
<dbReference type="SUPFAM" id="SSF49899">
    <property type="entry name" value="Concanavalin A-like lectins/glucanases"/>
    <property type="match status" value="1"/>
</dbReference>
<evidence type="ECO:0000256" key="1">
    <source>
        <dbReference type="ARBA" id="ARBA00005519"/>
    </source>
</evidence>
<dbReference type="OMA" id="RSTIMKY"/>
<keyword evidence="2" id="KW-1133">Transmembrane helix</keyword>
<sequence>MQIFVGEANSRDSNSAAATTRKAAGIYTVYNSLWGEEDNDPTGGQCTAVTGSTSSSVLWHTSYNWAGDNWQVKSSLRSSRSTIMKYSYAYDGNIIANVAYGMFTSMVWLAALGGAWPL</sequence>
<dbReference type="STRING" id="1094619.G5A0G7"/>
<feature type="non-terminal residue" evidence="3">
    <location>
        <position position="118"/>
    </location>
</feature>
<dbReference type="InterPro" id="IPR013320">
    <property type="entry name" value="ConA-like_dom_sf"/>
</dbReference>
<dbReference type="GO" id="GO:0000272">
    <property type="term" value="P:polysaccharide catabolic process"/>
    <property type="evidence" value="ECO:0007669"/>
    <property type="project" value="InterPro"/>
</dbReference>
<name>G5A0G7_PHYSP</name>
<organism evidence="3 4">
    <name type="scientific">Phytophthora sojae (strain P6497)</name>
    <name type="common">Soybean stem and root rot agent</name>
    <name type="synonym">Phytophthora megasperma f. sp. glycines</name>
    <dbReference type="NCBI Taxonomy" id="1094619"/>
    <lineage>
        <taxon>Eukaryota</taxon>
        <taxon>Sar</taxon>
        <taxon>Stramenopiles</taxon>
        <taxon>Oomycota</taxon>
        <taxon>Peronosporomycetes</taxon>
        <taxon>Peronosporales</taxon>
        <taxon>Peronosporaceae</taxon>
        <taxon>Phytophthora</taxon>
    </lineage>
</organism>
<keyword evidence="2" id="KW-0472">Membrane</keyword>
<dbReference type="GeneID" id="20639222"/>
<evidence type="ECO:0000256" key="2">
    <source>
        <dbReference type="SAM" id="Phobius"/>
    </source>
</evidence>
<protein>
    <submittedName>
        <fullName evidence="3">Uncharacterized protein</fullName>
    </submittedName>
</protein>
<evidence type="ECO:0000313" key="4">
    <source>
        <dbReference type="Proteomes" id="UP000002640"/>
    </source>
</evidence>